<evidence type="ECO:0000313" key="4">
    <source>
        <dbReference type="EMBL" id="USR41622.1"/>
    </source>
</evidence>
<dbReference type="PROSITE" id="PS50887">
    <property type="entry name" value="GGDEF"/>
    <property type="match status" value="1"/>
</dbReference>
<gene>
    <name evidence="4" type="ORF">L1F06_009445</name>
</gene>
<dbReference type="EMBL" id="CP099397">
    <property type="protein sequence ID" value="USR41622.1"/>
    <property type="molecule type" value="Genomic_DNA"/>
</dbReference>
<sequence length="770" mass="86936">MASLPRLAGSSKRLLMLLVLLLVALFLTAMWVMSTLNLDYSQRAMAELRRSQIEDNFYANLGRINSHHRRMELHTESLARLGELLQRSGNTAELETQLRQKLRDFSDAFSVGLWFEPGHFPALADTPGIYAHWAADRRIEVLRQSGDPRRLDWYRNLLPSDQPRNLPLAEPLLWSAAYYNPLSDAAVITLATPLYDRRQRIIGLASSDWRSEDVVRLISDIKLTPNTFSFLLDRDNRKLTSLSERDDTPAAQRIMDAILAEQLTRAATTTGAPGTARAQLYSRELLIDGERYALLFAMTRANMLFGLGVPQNEIDAVLAPMRQSNLRILVLTGLVVLLLAALLLHLIANTMRQLEASYTDPLTQLPNRARLLLDLQRTPRPSLILLNLDAFKEINGFYGHACGDQMLRHLGAQLLQHLRLEADSARLYRLTADEFAVLLPRLSDEALEARMNELGTFIQRQRLDWQGQEVGFNATFGAARLSAGEARQGRDSLLASATIALKLARLQQRNHLLYDPALKIREEYEQNLLWANKVKTALQEDRLLPHFQPILDNHGGSIGKFECLVRMLDDDGQVINPGRFLGVAKKIRLHRQITRVMLEKCLERFRDLPYEFSINLSYEDLIDPQLSQTIKEQLQHSGMGPRLIFEILESEGIDNYSQVRAFIDEVKALGCRIAIDDFGTGYSNFEHLLRLNVDLIKIDGSLIRQLDSDPNALAVTLGIVQFARSLGMQTVAEFVHSAAVQEKVLALGIDYSQGQHIGMPQAQLQTQPPP</sequence>
<dbReference type="Pfam" id="PF00563">
    <property type="entry name" value="EAL"/>
    <property type="match status" value="1"/>
</dbReference>
<dbReference type="SUPFAM" id="SSF141868">
    <property type="entry name" value="EAL domain-like"/>
    <property type="match status" value="1"/>
</dbReference>
<protein>
    <submittedName>
        <fullName evidence="4">EAL domain-containing protein</fullName>
    </submittedName>
</protein>
<dbReference type="InterPro" id="IPR050706">
    <property type="entry name" value="Cyclic-di-GMP_PDE-like"/>
</dbReference>
<dbReference type="Proteomes" id="UP001054897">
    <property type="component" value="Chromosome"/>
</dbReference>
<accession>A0ABY5AD06</accession>
<proteinExistence type="predicted"/>
<keyword evidence="1" id="KW-0812">Transmembrane</keyword>
<dbReference type="InterPro" id="IPR000160">
    <property type="entry name" value="GGDEF_dom"/>
</dbReference>
<dbReference type="CDD" id="cd18773">
    <property type="entry name" value="PDC1_HK_sensor"/>
    <property type="match status" value="1"/>
</dbReference>
<dbReference type="InterPro" id="IPR029787">
    <property type="entry name" value="Nucleotide_cyclase"/>
</dbReference>
<feature type="domain" description="EAL" evidence="2">
    <location>
        <begin position="527"/>
        <end position="770"/>
    </location>
</feature>
<dbReference type="SMART" id="SM00052">
    <property type="entry name" value="EAL"/>
    <property type="match status" value="1"/>
</dbReference>
<reference evidence="4" key="1">
    <citation type="submission" date="2022-06" db="EMBL/GenBank/DDBJ databases">
        <title>Complete genome of Pseudomonas hydrolytica DSWY01T.</title>
        <authorList>
            <person name="Jung J."/>
            <person name="Jeon C.O."/>
        </authorList>
    </citation>
    <scope>NUCLEOTIDE SEQUENCE</scope>
    <source>
        <strain evidence="4">DSWY01</strain>
    </source>
</reference>
<keyword evidence="1" id="KW-0472">Membrane</keyword>
<dbReference type="SMART" id="SM00267">
    <property type="entry name" value="GGDEF"/>
    <property type="match status" value="1"/>
</dbReference>
<dbReference type="CDD" id="cd01949">
    <property type="entry name" value="GGDEF"/>
    <property type="match status" value="1"/>
</dbReference>
<dbReference type="Pfam" id="PF22673">
    <property type="entry name" value="MCP-like_PDC_1"/>
    <property type="match status" value="1"/>
</dbReference>
<evidence type="ECO:0000259" key="3">
    <source>
        <dbReference type="PROSITE" id="PS50887"/>
    </source>
</evidence>
<keyword evidence="5" id="KW-1185">Reference proteome</keyword>
<evidence type="ECO:0000259" key="2">
    <source>
        <dbReference type="PROSITE" id="PS50883"/>
    </source>
</evidence>
<dbReference type="Pfam" id="PF00990">
    <property type="entry name" value="GGDEF"/>
    <property type="match status" value="1"/>
</dbReference>
<dbReference type="Gene3D" id="3.30.70.270">
    <property type="match status" value="1"/>
</dbReference>
<dbReference type="RefSeq" id="WP_129483359.1">
    <property type="nucleotide sequence ID" value="NZ_CP099397.1"/>
</dbReference>
<dbReference type="Gene3D" id="3.20.20.450">
    <property type="entry name" value="EAL domain"/>
    <property type="match status" value="1"/>
</dbReference>
<dbReference type="InterPro" id="IPR001633">
    <property type="entry name" value="EAL_dom"/>
</dbReference>
<evidence type="ECO:0000313" key="5">
    <source>
        <dbReference type="Proteomes" id="UP001054897"/>
    </source>
</evidence>
<dbReference type="InterPro" id="IPR043128">
    <property type="entry name" value="Rev_trsase/Diguanyl_cyclase"/>
</dbReference>
<dbReference type="SUPFAM" id="SSF55073">
    <property type="entry name" value="Nucleotide cyclase"/>
    <property type="match status" value="1"/>
</dbReference>
<organism evidence="4 5">
    <name type="scientific">Ectopseudomonas hydrolytica</name>
    <dbReference type="NCBI Taxonomy" id="2493633"/>
    <lineage>
        <taxon>Bacteria</taxon>
        <taxon>Pseudomonadati</taxon>
        <taxon>Pseudomonadota</taxon>
        <taxon>Gammaproteobacteria</taxon>
        <taxon>Pseudomonadales</taxon>
        <taxon>Pseudomonadaceae</taxon>
        <taxon>Ectopseudomonas</taxon>
    </lineage>
</organism>
<dbReference type="PROSITE" id="PS50883">
    <property type="entry name" value="EAL"/>
    <property type="match status" value="1"/>
</dbReference>
<dbReference type="Gene3D" id="3.30.450.20">
    <property type="entry name" value="PAS domain"/>
    <property type="match status" value="1"/>
</dbReference>
<dbReference type="CDD" id="cd01948">
    <property type="entry name" value="EAL"/>
    <property type="match status" value="1"/>
</dbReference>
<dbReference type="NCBIfam" id="TIGR00254">
    <property type="entry name" value="GGDEF"/>
    <property type="match status" value="1"/>
</dbReference>
<feature type="transmembrane region" description="Helical" evidence="1">
    <location>
        <begin position="328"/>
        <end position="348"/>
    </location>
</feature>
<evidence type="ECO:0000256" key="1">
    <source>
        <dbReference type="SAM" id="Phobius"/>
    </source>
</evidence>
<dbReference type="GeneID" id="300081194"/>
<name>A0ABY5AD06_9GAMM</name>
<dbReference type="PANTHER" id="PTHR33121">
    <property type="entry name" value="CYCLIC DI-GMP PHOSPHODIESTERASE PDEF"/>
    <property type="match status" value="1"/>
</dbReference>
<dbReference type="InterPro" id="IPR035919">
    <property type="entry name" value="EAL_sf"/>
</dbReference>
<keyword evidence="1" id="KW-1133">Transmembrane helix</keyword>
<dbReference type="PANTHER" id="PTHR33121:SF71">
    <property type="entry name" value="OXYGEN SENSOR PROTEIN DOSP"/>
    <property type="match status" value="1"/>
</dbReference>
<feature type="domain" description="GGDEF" evidence="3">
    <location>
        <begin position="379"/>
        <end position="517"/>
    </location>
</feature>